<name>A0ABN6PY64_NOSCO</name>
<evidence type="ECO:0000313" key="1">
    <source>
        <dbReference type="EMBL" id="BDI15998.1"/>
    </source>
</evidence>
<protein>
    <submittedName>
        <fullName evidence="1">Uncharacterized protein</fullName>
    </submittedName>
</protein>
<dbReference type="Proteomes" id="UP001055453">
    <property type="component" value="Chromosome"/>
</dbReference>
<dbReference type="EMBL" id="AP025732">
    <property type="protein sequence ID" value="BDI15998.1"/>
    <property type="molecule type" value="Genomic_DNA"/>
</dbReference>
<organism evidence="1 2">
    <name type="scientific">Nostoc cf. commune SO-36</name>
    <dbReference type="NCBI Taxonomy" id="449208"/>
    <lineage>
        <taxon>Bacteria</taxon>
        <taxon>Bacillati</taxon>
        <taxon>Cyanobacteriota</taxon>
        <taxon>Cyanophyceae</taxon>
        <taxon>Nostocales</taxon>
        <taxon>Nostocaceae</taxon>
        <taxon>Nostoc</taxon>
    </lineage>
</organism>
<proteinExistence type="predicted"/>
<reference evidence="1" key="1">
    <citation type="submission" date="2022-04" db="EMBL/GenBank/DDBJ databases">
        <title>Complete genome sequence of a cyanobacterium, Nostoc sp. SO-36, isolated in Antarctica.</title>
        <authorList>
            <person name="Kanesaki Y."/>
            <person name="Effendi D."/>
            <person name="Sakamoto T."/>
            <person name="Ohtani S."/>
            <person name="Awai K."/>
        </authorList>
    </citation>
    <scope>NUCLEOTIDE SEQUENCE</scope>
    <source>
        <strain evidence="1">SO-36</strain>
    </source>
</reference>
<keyword evidence="2" id="KW-1185">Reference proteome</keyword>
<dbReference type="RefSeq" id="WP_251959250.1">
    <property type="nucleotide sequence ID" value="NZ_AP025732.1"/>
</dbReference>
<gene>
    <name evidence="1" type="ORF">ANSO36C_18000</name>
</gene>
<evidence type="ECO:0000313" key="2">
    <source>
        <dbReference type="Proteomes" id="UP001055453"/>
    </source>
</evidence>
<sequence>MNLSSLPSTGIHRFSRRNFIQYGSIWIGRSVIAACSNSNQLSTSNCRLDKVTFARNWVAQAEHGGFYQAMSTTGCAYATGIYKDYGLM</sequence>
<accession>A0ABN6PY64</accession>